<dbReference type="SUPFAM" id="SSF55874">
    <property type="entry name" value="ATPase domain of HSP90 chaperone/DNA topoisomerase II/histidine kinase"/>
    <property type="match status" value="1"/>
</dbReference>
<keyword evidence="9" id="KW-0175">Coiled coil</keyword>
<evidence type="ECO:0000313" key="15">
    <source>
        <dbReference type="EMBL" id="KEI72744.1"/>
    </source>
</evidence>
<evidence type="ECO:0000259" key="12">
    <source>
        <dbReference type="PROSITE" id="PS50109"/>
    </source>
</evidence>
<evidence type="ECO:0000313" key="16">
    <source>
        <dbReference type="Proteomes" id="UP000027997"/>
    </source>
</evidence>
<dbReference type="EMBL" id="JOJP01000001">
    <property type="protein sequence ID" value="KEI72744.1"/>
    <property type="molecule type" value="Genomic_DNA"/>
</dbReference>
<evidence type="ECO:0000256" key="7">
    <source>
        <dbReference type="ARBA" id="ARBA00023012"/>
    </source>
</evidence>
<dbReference type="InterPro" id="IPR004358">
    <property type="entry name" value="Sig_transdc_His_kin-like_C"/>
</dbReference>
<comment type="subcellular location">
    <subcellularLocation>
        <location evidence="2">Membrane</location>
    </subcellularLocation>
</comment>
<dbReference type="InterPro" id="IPR003594">
    <property type="entry name" value="HATPase_dom"/>
</dbReference>
<evidence type="ECO:0000256" key="5">
    <source>
        <dbReference type="ARBA" id="ARBA00022679"/>
    </source>
</evidence>
<protein>
    <recommendedName>
        <fullName evidence="3">histidine kinase</fullName>
        <ecNumber evidence="3">2.7.13.3</ecNumber>
    </recommendedName>
</protein>
<feature type="compositionally biased region" description="Basic and acidic residues" evidence="10">
    <location>
        <begin position="655"/>
        <end position="665"/>
    </location>
</feature>
<dbReference type="InterPro" id="IPR001789">
    <property type="entry name" value="Sig_transdc_resp-reg_receiver"/>
</dbReference>
<dbReference type="STRING" id="305900.GV64_20235"/>
<dbReference type="AlphaFoldDB" id="A0A081KF18"/>
<dbReference type="CDD" id="cd17546">
    <property type="entry name" value="REC_hyHK_CKI1_RcsC-like"/>
    <property type="match status" value="1"/>
</dbReference>
<reference evidence="15 16" key="1">
    <citation type="submission" date="2014-06" db="EMBL/GenBank/DDBJ databases">
        <title>Whole Genome Sequences of Three Symbiotic Endozoicomonas Bacteria.</title>
        <authorList>
            <person name="Neave M.J."/>
            <person name="Apprill A."/>
            <person name="Voolstra C.R."/>
        </authorList>
    </citation>
    <scope>NUCLEOTIDE SEQUENCE [LARGE SCALE GENOMIC DNA]</scope>
    <source>
        <strain evidence="15 16">DSM 22380</strain>
    </source>
</reference>
<dbReference type="Pfam" id="PF02518">
    <property type="entry name" value="HATPase_c"/>
    <property type="match status" value="1"/>
</dbReference>
<dbReference type="InterPro" id="IPR036097">
    <property type="entry name" value="HisK_dim/P_sf"/>
</dbReference>
<dbReference type="CDD" id="cd16922">
    <property type="entry name" value="HATPase_EvgS-ArcB-TorS-like"/>
    <property type="match status" value="1"/>
</dbReference>
<feature type="transmembrane region" description="Helical" evidence="11">
    <location>
        <begin position="156"/>
        <end position="181"/>
    </location>
</feature>
<keyword evidence="11" id="KW-1133">Transmembrane helix</keyword>
<evidence type="ECO:0000256" key="2">
    <source>
        <dbReference type="ARBA" id="ARBA00004370"/>
    </source>
</evidence>
<evidence type="ECO:0000256" key="3">
    <source>
        <dbReference type="ARBA" id="ARBA00012438"/>
    </source>
</evidence>
<feature type="modified residue" description="4-aspartylphosphate" evidence="8">
    <location>
        <position position="719"/>
    </location>
</feature>
<keyword evidence="4 8" id="KW-0597">Phosphoprotein</keyword>
<dbReference type="PROSITE" id="PS50109">
    <property type="entry name" value="HIS_KIN"/>
    <property type="match status" value="1"/>
</dbReference>
<keyword evidence="5" id="KW-0808">Transferase</keyword>
<evidence type="ECO:0000259" key="14">
    <source>
        <dbReference type="PROSITE" id="PS50885"/>
    </source>
</evidence>
<dbReference type="Gene3D" id="1.10.287.130">
    <property type="match status" value="1"/>
</dbReference>
<sequence length="789" mass="88914">MRLRDRLSYKQVRYTVSVAFILGLVFSAFQVTHDYKTQDKSIDNAIEAYLDISKAPASRIAYNLDEELAIELVNGLIESPLILSAIITDSDKQLLAKAGSNEQPENQSQFTDLFFGTTRTYRQPLSVPYDLEEDLGTLSIIADTRPSGQEFLDRSILTLVFGVIRTLLLALALQSMFYLMLTKPLLKLTRHVKQVRKGITHHSLSVSKRHQQDEIGLLTTAFNEFQDDIEKQLYHRSLAENELRKHTQDLENRIAERTQELQENNNALFKANEELEIARQKALHSAQLRGDQLSSLSHEIRTPLNGILGMLELTINEELSEKQYARLDLAHQSGVRLVKLLNNMLDLARLESGKAAIEQSPFDLREIIEESVVMMSQKTYGKDIPLTCDIDPTMPAKLLGDPTRISQVINNLLGNAIKFTHKGEISLSLESKSLDEDNLEVIINITDTGIGIPQEALDAIFTPFTQANNEIYQSYGGSGMGLALTKELITAMNGSIQVISREGHGSTFSIRLPLIKPENANTETIRPLMSHPIILACKESTQQICYRMLSHWNIPCRIIDQYTPDLDFNYHSGTHKTASLVITDQKALALNMARHHPDRKTIFISFEQPQGMPDNLVWLALPVTQQKLYQKCAAVVGIKDPGKLSATKMRHKPHWEKSPHTQPGERRKKRILVVEDNAINRLVTEGMLEQLGHDVELAHNGQECLTLCTDEKFDLILMDCNMPLMDGYTATKKLRAIPATKKTPIIALTANTLEEHKERCRQAGMNDHIAKPFNKKGLGSVIKEWLTPE</sequence>
<evidence type="ECO:0000256" key="9">
    <source>
        <dbReference type="SAM" id="Coils"/>
    </source>
</evidence>
<feature type="domain" description="Histidine kinase" evidence="12">
    <location>
        <begin position="295"/>
        <end position="516"/>
    </location>
</feature>
<keyword evidence="11" id="KW-0812">Transmembrane</keyword>
<dbReference type="SMART" id="SM00388">
    <property type="entry name" value="HisKA"/>
    <property type="match status" value="1"/>
</dbReference>
<dbReference type="CDD" id="cd00082">
    <property type="entry name" value="HisKA"/>
    <property type="match status" value="1"/>
</dbReference>
<dbReference type="PROSITE" id="PS50885">
    <property type="entry name" value="HAMP"/>
    <property type="match status" value="1"/>
</dbReference>
<keyword evidence="6" id="KW-0418">Kinase</keyword>
<evidence type="ECO:0000256" key="6">
    <source>
        <dbReference type="ARBA" id="ARBA00022777"/>
    </source>
</evidence>
<dbReference type="Proteomes" id="UP000027997">
    <property type="component" value="Unassembled WGS sequence"/>
</dbReference>
<dbReference type="SUPFAM" id="SSF158472">
    <property type="entry name" value="HAMP domain-like"/>
    <property type="match status" value="1"/>
</dbReference>
<dbReference type="PROSITE" id="PS50110">
    <property type="entry name" value="RESPONSE_REGULATORY"/>
    <property type="match status" value="1"/>
</dbReference>
<dbReference type="Pfam" id="PF00512">
    <property type="entry name" value="HisKA"/>
    <property type="match status" value="1"/>
</dbReference>
<dbReference type="SUPFAM" id="SSF47384">
    <property type="entry name" value="Homodimeric domain of signal transducing histidine kinase"/>
    <property type="match status" value="1"/>
</dbReference>
<organism evidence="15 16">
    <name type="scientific">Endozoicomonas elysicola</name>
    <dbReference type="NCBI Taxonomy" id="305900"/>
    <lineage>
        <taxon>Bacteria</taxon>
        <taxon>Pseudomonadati</taxon>
        <taxon>Pseudomonadota</taxon>
        <taxon>Gammaproteobacteria</taxon>
        <taxon>Oceanospirillales</taxon>
        <taxon>Endozoicomonadaceae</taxon>
        <taxon>Endozoicomonas</taxon>
    </lineage>
</organism>
<dbReference type="GO" id="GO:0000155">
    <property type="term" value="F:phosphorelay sensor kinase activity"/>
    <property type="evidence" value="ECO:0007669"/>
    <property type="project" value="InterPro"/>
</dbReference>
<accession>A0A081KF18</accession>
<feature type="domain" description="HAMP" evidence="14">
    <location>
        <begin position="179"/>
        <end position="234"/>
    </location>
</feature>
<dbReference type="PANTHER" id="PTHR45339:SF1">
    <property type="entry name" value="HYBRID SIGNAL TRANSDUCTION HISTIDINE KINASE J"/>
    <property type="match status" value="1"/>
</dbReference>
<name>A0A081KF18_9GAMM</name>
<dbReference type="InterPro" id="IPR003661">
    <property type="entry name" value="HisK_dim/P_dom"/>
</dbReference>
<dbReference type="GO" id="GO:0016020">
    <property type="term" value="C:membrane"/>
    <property type="evidence" value="ECO:0007669"/>
    <property type="project" value="UniProtKB-SubCell"/>
</dbReference>
<evidence type="ECO:0000259" key="13">
    <source>
        <dbReference type="PROSITE" id="PS50110"/>
    </source>
</evidence>
<evidence type="ECO:0000256" key="10">
    <source>
        <dbReference type="SAM" id="MobiDB-lite"/>
    </source>
</evidence>
<evidence type="ECO:0000256" key="1">
    <source>
        <dbReference type="ARBA" id="ARBA00000085"/>
    </source>
</evidence>
<feature type="coiled-coil region" evidence="9">
    <location>
        <begin position="240"/>
        <end position="281"/>
    </location>
</feature>
<gene>
    <name evidence="15" type="ORF">GV64_20235</name>
</gene>
<keyword evidence="16" id="KW-1185">Reference proteome</keyword>
<evidence type="ECO:0000256" key="8">
    <source>
        <dbReference type="PROSITE-ProRule" id="PRU00169"/>
    </source>
</evidence>
<feature type="region of interest" description="Disordered" evidence="10">
    <location>
        <begin position="645"/>
        <end position="667"/>
    </location>
</feature>
<proteinExistence type="predicted"/>
<dbReference type="SMART" id="SM00304">
    <property type="entry name" value="HAMP"/>
    <property type="match status" value="1"/>
</dbReference>
<dbReference type="SMART" id="SM00387">
    <property type="entry name" value="HATPase_c"/>
    <property type="match status" value="1"/>
</dbReference>
<dbReference type="RefSeq" id="WP_020581415.1">
    <property type="nucleotide sequence ID" value="NZ_JOJP01000001.1"/>
</dbReference>
<dbReference type="Gene3D" id="3.30.565.10">
    <property type="entry name" value="Histidine kinase-like ATPase, C-terminal domain"/>
    <property type="match status" value="1"/>
</dbReference>
<dbReference type="SUPFAM" id="SSF52172">
    <property type="entry name" value="CheY-like"/>
    <property type="match status" value="1"/>
</dbReference>
<feature type="domain" description="Response regulatory" evidence="13">
    <location>
        <begin position="670"/>
        <end position="786"/>
    </location>
</feature>
<dbReference type="InterPro" id="IPR011006">
    <property type="entry name" value="CheY-like_superfamily"/>
</dbReference>
<dbReference type="Gene3D" id="6.10.340.10">
    <property type="match status" value="1"/>
</dbReference>
<keyword evidence="7" id="KW-0902">Two-component regulatory system</keyword>
<dbReference type="InterPro" id="IPR036890">
    <property type="entry name" value="HATPase_C_sf"/>
</dbReference>
<keyword evidence="11" id="KW-0472">Membrane</keyword>
<dbReference type="SMART" id="SM00448">
    <property type="entry name" value="REC"/>
    <property type="match status" value="1"/>
</dbReference>
<dbReference type="EC" id="2.7.13.3" evidence="3"/>
<dbReference type="Gene3D" id="3.40.50.2300">
    <property type="match status" value="1"/>
</dbReference>
<dbReference type="FunFam" id="3.30.565.10:FF:000010">
    <property type="entry name" value="Sensor histidine kinase RcsC"/>
    <property type="match status" value="1"/>
</dbReference>
<dbReference type="Pfam" id="PF00072">
    <property type="entry name" value="Response_reg"/>
    <property type="match status" value="1"/>
</dbReference>
<dbReference type="Pfam" id="PF00672">
    <property type="entry name" value="HAMP"/>
    <property type="match status" value="1"/>
</dbReference>
<comment type="caution">
    <text evidence="15">The sequence shown here is derived from an EMBL/GenBank/DDBJ whole genome shotgun (WGS) entry which is preliminary data.</text>
</comment>
<evidence type="ECO:0000256" key="11">
    <source>
        <dbReference type="SAM" id="Phobius"/>
    </source>
</evidence>
<dbReference type="PANTHER" id="PTHR45339">
    <property type="entry name" value="HYBRID SIGNAL TRANSDUCTION HISTIDINE KINASE J"/>
    <property type="match status" value="1"/>
</dbReference>
<dbReference type="InterPro" id="IPR005467">
    <property type="entry name" value="His_kinase_dom"/>
</dbReference>
<dbReference type="eggNOG" id="COG2205">
    <property type="taxonomic scope" value="Bacteria"/>
</dbReference>
<comment type="catalytic activity">
    <reaction evidence="1">
        <text>ATP + protein L-histidine = ADP + protein N-phospho-L-histidine.</text>
        <dbReference type="EC" id="2.7.13.3"/>
    </reaction>
</comment>
<dbReference type="InterPro" id="IPR003660">
    <property type="entry name" value="HAMP_dom"/>
</dbReference>
<dbReference type="CDD" id="cd06225">
    <property type="entry name" value="HAMP"/>
    <property type="match status" value="1"/>
</dbReference>
<dbReference type="PRINTS" id="PR00344">
    <property type="entry name" value="BCTRLSENSOR"/>
</dbReference>
<evidence type="ECO:0000256" key="4">
    <source>
        <dbReference type="ARBA" id="ARBA00022553"/>
    </source>
</evidence>